<feature type="compositionally biased region" description="Polar residues" evidence="1">
    <location>
        <begin position="55"/>
        <end position="67"/>
    </location>
</feature>
<feature type="region of interest" description="Disordered" evidence="1">
    <location>
        <begin position="34"/>
        <end position="113"/>
    </location>
</feature>
<organism evidence="2">
    <name type="scientific">Fonticula alba</name>
    <name type="common">Slime mold</name>
    <dbReference type="NCBI Taxonomy" id="691883"/>
    <lineage>
        <taxon>Eukaryota</taxon>
        <taxon>Rotosphaerida</taxon>
        <taxon>Fonticulaceae</taxon>
        <taxon>Fonticula</taxon>
    </lineage>
</organism>
<dbReference type="AlphaFoldDB" id="A0A058Z9Q6"/>
<feature type="compositionally biased region" description="Gly residues" evidence="1">
    <location>
        <begin position="103"/>
        <end position="113"/>
    </location>
</feature>
<gene>
    <name evidence="2" type="ORF">H696_03207</name>
</gene>
<evidence type="ECO:0000256" key="1">
    <source>
        <dbReference type="SAM" id="MobiDB-lite"/>
    </source>
</evidence>
<dbReference type="EMBL" id="KB932204">
    <property type="protein sequence ID" value="KCV70851.1"/>
    <property type="molecule type" value="Genomic_DNA"/>
</dbReference>
<dbReference type="RefSeq" id="XP_009495367.1">
    <property type="nucleotide sequence ID" value="XM_009497092.1"/>
</dbReference>
<protein>
    <submittedName>
        <fullName evidence="2">Uncharacterized protein</fullName>
    </submittedName>
</protein>
<sequence>MPSNVAYELMAHRRGRKYSPPLKMREYRKASALTKYRSPESWNPGPSVASLMRPGNSSGMASANPTCQLPLLTPGKKPGIVKTRLPLGGRGENSVRGTPLWRGTGGWGSSNLS</sequence>
<evidence type="ECO:0000313" key="2">
    <source>
        <dbReference type="EMBL" id="KCV70851.1"/>
    </source>
</evidence>
<dbReference type="Proteomes" id="UP000030693">
    <property type="component" value="Unassembled WGS sequence"/>
</dbReference>
<reference evidence="2" key="1">
    <citation type="submission" date="2013-04" db="EMBL/GenBank/DDBJ databases">
        <title>The Genome Sequence of Fonticula alba ATCC 38817.</title>
        <authorList>
            <consortium name="The Broad Institute Genomics Platform"/>
            <person name="Russ C."/>
            <person name="Cuomo C."/>
            <person name="Burger G."/>
            <person name="Gray M.W."/>
            <person name="Holland P.W.H."/>
            <person name="King N."/>
            <person name="Lang F.B.F."/>
            <person name="Roger A.J."/>
            <person name="Ruiz-Trillo I."/>
            <person name="Brown M."/>
            <person name="Walker B."/>
            <person name="Young S."/>
            <person name="Zeng Q."/>
            <person name="Gargeya S."/>
            <person name="Fitzgerald M."/>
            <person name="Haas B."/>
            <person name="Abouelleil A."/>
            <person name="Allen A.W."/>
            <person name="Alvarado L."/>
            <person name="Arachchi H.M."/>
            <person name="Berlin A.M."/>
            <person name="Chapman S.B."/>
            <person name="Gainer-Dewar J."/>
            <person name="Goldberg J."/>
            <person name="Griggs A."/>
            <person name="Gujja S."/>
            <person name="Hansen M."/>
            <person name="Howarth C."/>
            <person name="Imamovic A."/>
            <person name="Ireland A."/>
            <person name="Larimer J."/>
            <person name="McCowan C."/>
            <person name="Murphy C."/>
            <person name="Pearson M."/>
            <person name="Poon T.W."/>
            <person name="Priest M."/>
            <person name="Roberts A."/>
            <person name="Saif S."/>
            <person name="Shea T."/>
            <person name="Sisk P."/>
            <person name="Sykes S."/>
            <person name="Wortman J."/>
            <person name="Nusbaum C."/>
            <person name="Birren B."/>
        </authorList>
    </citation>
    <scope>NUCLEOTIDE SEQUENCE [LARGE SCALE GENOMIC DNA]</scope>
    <source>
        <strain evidence="2">ATCC 38817</strain>
    </source>
</reference>
<accession>A0A058Z9Q6</accession>
<name>A0A058Z9Q6_FONAL</name>
<evidence type="ECO:0000313" key="3">
    <source>
        <dbReference type="Proteomes" id="UP000030693"/>
    </source>
</evidence>
<keyword evidence="3" id="KW-1185">Reference proteome</keyword>
<proteinExistence type="predicted"/>
<dbReference type="GeneID" id="20527932"/>